<dbReference type="AlphaFoldDB" id="A0A0L8VEF2"/>
<organism evidence="1 2">
    <name type="scientific">Sunxiuqinia dokdonensis</name>
    <dbReference type="NCBI Taxonomy" id="1409788"/>
    <lineage>
        <taxon>Bacteria</taxon>
        <taxon>Pseudomonadati</taxon>
        <taxon>Bacteroidota</taxon>
        <taxon>Bacteroidia</taxon>
        <taxon>Marinilabiliales</taxon>
        <taxon>Prolixibacteraceae</taxon>
        <taxon>Sunxiuqinia</taxon>
    </lineage>
</organism>
<protein>
    <submittedName>
        <fullName evidence="1">Uncharacterized protein</fullName>
    </submittedName>
</protein>
<dbReference type="Proteomes" id="UP000036958">
    <property type="component" value="Unassembled WGS sequence"/>
</dbReference>
<accession>A0A0L8VEF2</accession>
<name>A0A0L8VEF2_9BACT</name>
<reference evidence="2" key="1">
    <citation type="submission" date="2015-07" db="EMBL/GenBank/DDBJ databases">
        <title>Genome sequencing of Sunxiuqinia dokdonensis strain SK.</title>
        <authorList>
            <person name="Ahn S."/>
            <person name="Kim B.-C."/>
        </authorList>
    </citation>
    <scope>NUCLEOTIDE SEQUENCE [LARGE SCALE GENOMIC DNA]</scope>
    <source>
        <strain evidence="2">SK</strain>
    </source>
</reference>
<proteinExistence type="predicted"/>
<dbReference type="EMBL" id="LGIA01000022">
    <property type="protein sequence ID" value="KOH46718.1"/>
    <property type="molecule type" value="Genomic_DNA"/>
</dbReference>
<comment type="caution">
    <text evidence="1">The sequence shown here is derived from an EMBL/GenBank/DDBJ whole genome shotgun (WGS) entry which is preliminary data.</text>
</comment>
<gene>
    <name evidence="1" type="ORF">NC99_04340</name>
</gene>
<evidence type="ECO:0000313" key="2">
    <source>
        <dbReference type="Proteomes" id="UP000036958"/>
    </source>
</evidence>
<keyword evidence="2" id="KW-1185">Reference proteome</keyword>
<sequence length="52" mass="5958">MRDIKQGAITRYLNAPSRHAPHHKAFVLLPILPCPYARRAHPFPVDEKDAKI</sequence>
<evidence type="ECO:0000313" key="1">
    <source>
        <dbReference type="EMBL" id="KOH46718.1"/>
    </source>
</evidence>